<accession>A0A5B2ZBC0</accession>
<evidence type="ECO:0000313" key="1">
    <source>
        <dbReference type="EMBL" id="KAA2285349.1"/>
    </source>
</evidence>
<dbReference type="PANTHER" id="PTHR39217">
    <property type="match status" value="1"/>
</dbReference>
<proteinExistence type="predicted"/>
<keyword evidence="2" id="KW-1185">Reference proteome</keyword>
<dbReference type="EMBL" id="VUOD01000003">
    <property type="protein sequence ID" value="KAA2285349.1"/>
    <property type="molecule type" value="Genomic_DNA"/>
</dbReference>
<evidence type="ECO:0000313" key="2">
    <source>
        <dbReference type="Proteomes" id="UP000322165"/>
    </source>
</evidence>
<organism evidence="1 2">
    <name type="scientific">Arenimonas fontis</name>
    <dbReference type="NCBI Taxonomy" id="2608255"/>
    <lineage>
        <taxon>Bacteria</taxon>
        <taxon>Pseudomonadati</taxon>
        <taxon>Pseudomonadota</taxon>
        <taxon>Gammaproteobacteria</taxon>
        <taxon>Lysobacterales</taxon>
        <taxon>Lysobacteraceae</taxon>
        <taxon>Arenimonas</taxon>
    </lineage>
</organism>
<sequence>MKIALATAVAAFALDEDLPPLLDACRAAGLEAEALAWDDPTVSWRRFDAVLLRSTWNYIGCLPEFLAWCERIELDGRLWNPPEVVRWNTDKRYLADLAARGVAVVESHFLAPGDAPDAFPDLAEFVVKPCVGAGSRDARRFLRADRAEAVEHARGLLDAGRHVLVQPYLAEVDTHGETALIFFEGQFSHAIRKAPLLQRGEAPTSALFKPESIQPRQPSPQELAAAERTLAALSFGPLPYARVDLLPSPGGPRLLELELTEPSLFLSQAPGSADRLAAALLRRLA</sequence>
<dbReference type="SUPFAM" id="SSF56059">
    <property type="entry name" value="Glutathione synthetase ATP-binding domain-like"/>
    <property type="match status" value="1"/>
</dbReference>
<dbReference type="InterPro" id="IPR053191">
    <property type="entry name" value="DcsG_Biosynth_Enzyme"/>
</dbReference>
<reference evidence="1 2" key="2">
    <citation type="submission" date="2019-09" db="EMBL/GenBank/DDBJ databases">
        <authorList>
            <person name="Mazur A."/>
        </authorList>
    </citation>
    <scope>NUCLEOTIDE SEQUENCE [LARGE SCALE GENOMIC DNA]</scope>
    <source>
        <strain evidence="1 2">3729k</strain>
    </source>
</reference>
<dbReference type="Proteomes" id="UP000322165">
    <property type="component" value="Unassembled WGS sequence"/>
</dbReference>
<dbReference type="AlphaFoldDB" id="A0A5B2ZBC0"/>
<comment type="caution">
    <text evidence="1">The sequence shown here is derived from an EMBL/GenBank/DDBJ whole genome shotgun (WGS) entry which is preliminary data.</text>
</comment>
<evidence type="ECO:0008006" key="3">
    <source>
        <dbReference type="Google" id="ProtNLM"/>
    </source>
</evidence>
<gene>
    <name evidence="1" type="ORF">F0415_05385</name>
</gene>
<name>A0A5B2ZBC0_9GAMM</name>
<dbReference type="PANTHER" id="PTHR39217:SF1">
    <property type="entry name" value="GLUTATHIONE SYNTHETASE"/>
    <property type="match status" value="1"/>
</dbReference>
<reference evidence="1 2" key="1">
    <citation type="submission" date="2019-09" db="EMBL/GenBank/DDBJ databases">
        <title>Arenimonas chukotkensis sp. nov., a bacterium isolated from Chukotka hot spring, Arctic region, Russia.</title>
        <authorList>
            <person name="Zayulina K.S."/>
            <person name="Prokofeva M.I."/>
            <person name="Elcheninov A.G."/>
            <person name="Novikov A."/>
            <person name="Kochetkova T.V."/>
            <person name="Kublanov I.V."/>
        </authorList>
    </citation>
    <scope>NUCLEOTIDE SEQUENCE [LARGE SCALE GENOMIC DNA]</scope>
    <source>
        <strain evidence="1 2">3729k</strain>
    </source>
</reference>
<dbReference type="RefSeq" id="WP_149860175.1">
    <property type="nucleotide sequence ID" value="NZ_VUOD01000003.1"/>
</dbReference>
<protein>
    <recommendedName>
        <fullName evidence="3">ATP-grasp domain-containing protein</fullName>
    </recommendedName>
</protein>